<dbReference type="GO" id="GO:0000086">
    <property type="term" value="P:G2/M transition of mitotic cell cycle"/>
    <property type="evidence" value="ECO:0007669"/>
    <property type="project" value="EnsemblFungi"/>
</dbReference>
<dbReference type="SUPFAM" id="SSF46785">
    <property type="entry name" value="Winged helix' DNA-binding domain"/>
    <property type="match status" value="1"/>
</dbReference>
<dbReference type="InterPro" id="IPR036390">
    <property type="entry name" value="WH_DNA-bd_sf"/>
</dbReference>
<dbReference type="RefSeq" id="XP_001487192.2">
    <property type="nucleotide sequence ID" value="XM_001487142.1"/>
</dbReference>
<dbReference type="FunFam" id="1.20.1310.10:FF:000029">
    <property type="entry name" value="Cullin homolog 1"/>
    <property type="match status" value="1"/>
</dbReference>
<dbReference type="OMA" id="IREWDRY"/>
<accession>A5DBB4</accession>
<dbReference type="Proteomes" id="UP000001997">
    <property type="component" value="Unassembled WGS sequence"/>
</dbReference>
<dbReference type="InterPro" id="IPR059120">
    <property type="entry name" value="Cullin-like_AB"/>
</dbReference>
<dbReference type="SUPFAM" id="SSF74788">
    <property type="entry name" value="Cullin repeat-like"/>
    <property type="match status" value="1"/>
</dbReference>
<evidence type="ECO:0000313" key="8">
    <source>
        <dbReference type="EMBL" id="EDK36471.2"/>
    </source>
</evidence>
<dbReference type="GO" id="GO:0031146">
    <property type="term" value="P:SCF-dependent proteasomal ubiquitin-dependent protein catabolic process"/>
    <property type="evidence" value="ECO:0007669"/>
    <property type="project" value="EnsemblFungi"/>
</dbReference>
<dbReference type="InterPro" id="IPR001373">
    <property type="entry name" value="Cullin_N"/>
</dbReference>
<dbReference type="GO" id="GO:0030466">
    <property type="term" value="P:silent mating-type cassette heterochromatin formation"/>
    <property type="evidence" value="ECO:0007669"/>
    <property type="project" value="EnsemblFungi"/>
</dbReference>
<dbReference type="FunFam" id="1.20.1310.10:FF:000001">
    <property type="entry name" value="Cullin 3"/>
    <property type="match status" value="1"/>
</dbReference>
<feature type="domain" description="Cullin family profile" evidence="7">
    <location>
        <begin position="423"/>
        <end position="653"/>
    </location>
</feature>
<dbReference type="PANTHER" id="PTHR11932">
    <property type="entry name" value="CULLIN"/>
    <property type="match status" value="1"/>
</dbReference>
<keyword evidence="2" id="KW-1017">Isopeptide bond</keyword>
<feature type="compositionally biased region" description="Polar residues" evidence="6">
    <location>
        <begin position="342"/>
        <end position="365"/>
    </location>
</feature>
<feature type="region of interest" description="Disordered" evidence="6">
    <location>
        <begin position="340"/>
        <end position="365"/>
    </location>
</feature>
<dbReference type="EMBL" id="CH408155">
    <property type="protein sequence ID" value="EDK36471.2"/>
    <property type="molecule type" value="Genomic_DNA"/>
</dbReference>
<dbReference type="GO" id="GO:0000082">
    <property type="term" value="P:G1/S transition of mitotic cell cycle"/>
    <property type="evidence" value="ECO:0007669"/>
    <property type="project" value="EnsemblFungi"/>
</dbReference>
<dbReference type="Pfam" id="PF00888">
    <property type="entry name" value="Cullin"/>
    <property type="match status" value="1"/>
</dbReference>
<dbReference type="GO" id="GO:0031625">
    <property type="term" value="F:ubiquitin protein ligase binding"/>
    <property type="evidence" value="ECO:0007669"/>
    <property type="project" value="InterPro"/>
</dbReference>
<dbReference type="InterPro" id="IPR019559">
    <property type="entry name" value="Cullin_neddylation_domain"/>
</dbReference>
<evidence type="ECO:0000313" key="9">
    <source>
        <dbReference type="Proteomes" id="UP000001997"/>
    </source>
</evidence>
<name>A5DBB4_PICGU</name>
<comment type="similarity">
    <text evidence="1 4 5">Belongs to the cullin family.</text>
</comment>
<evidence type="ECO:0000256" key="2">
    <source>
        <dbReference type="ARBA" id="ARBA00022499"/>
    </source>
</evidence>
<dbReference type="SMART" id="SM00182">
    <property type="entry name" value="CULLIN"/>
    <property type="match status" value="1"/>
</dbReference>
<proteinExistence type="inferred from homology"/>
<evidence type="ECO:0000256" key="3">
    <source>
        <dbReference type="ARBA" id="ARBA00022843"/>
    </source>
</evidence>
<dbReference type="InterPro" id="IPR036388">
    <property type="entry name" value="WH-like_DNA-bd_sf"/>
</dbReference>
<dbReference type="GeneID" id="5128959"/>
<dbReference type="Pfam" id="PF10557">
    <property type="entry name" value="Cullin_Nedd8"/>
    <property type="match status" value="1"/>
</dbReference>
<dbReference type="GO" id="GO:0061630">
    <property type="term" value="F:ubiquitin protein ligase activity"/>
    <property type="evidence" value="ECO:0007669"/>
    <property type="project" value="EnsemblFungi"/>
</dbReference>
<protein>
    <recommendedName>
        <fullName evidence="7">Cullin family profile domain-containing protein</fullName>
    </recommendedName>
</protein>
<dbReference type="PROSITE" id="PS01256">
    <property type="entry name" value="CULLIN_1"/>
    <property type="match status" value="1"/>
</dbReference>
<dbReference type="Gene3D" id="1.10.10.10">
    <property type="entry name" value="Winged helix-like DNA-binding domain superfamily/Winged helix DNA-binding domain"/>
    <property type="match status" value="1"/>
</dbReference>
<dbReference type="InterPro" id="IPR036317">
    <property type="entry name" value="Cullin_homology_sf"/>
</dbReference>
<dbReference type="eggNOG" id="KOG2166">
    <property type="taxonomic scope" value="Eukaryota"/>
</dbReference>
<dbReference type="Pfam" id="PF26557">
    <property type="entry name" value="Cullin_AB"/>
    <property type="match status" value="1"/>
</dbReference>
<dbReference type="GO" id="GO:0010828">
    <property type="term" value="P:positive regulation of D-glucose transmembrane transport"/>
    <property type="evidence" value="ECO:0007669"/>
    <property type="project" value="EnsemblFungi"/>
</dbReference>
<evidence type="ECO:0000256" key="1">
    <source>
        <dbReference type="ARBA" id="ARBA00006019"/>
    </source>
</evidence>
<dbReference type="InterPro" id="IPR045093">
    <property type="entry name" value="Cullin"/>
</dbReference>
<dbReference type="KEGG" id="pgu:PGUG_00569"/>
<dbReference type="OrthoDB" id="27073at2759"/>
<dbReference type="PROSITE" id="PS50069">
    <property type="entry name" value="CULLIN_2"/>
    <property type="match status" value="1"/>
</dbReference>
<dbReference type="HOGENOM" id="CLU_004747_6_1_1"/>
<dbReference type="InterPro" id="IPR016157">
    <property type="entry name" value="Cullin_CS"/>
</dbReference>
<dbReference type="InParanoid" id="A5DBB4"/>
<dbReference type="FunCoup" id="A5DBB4">
    <property type="interactions" value="1050"/>
</dbReference>
<dbReference type="Gene3D" id="1.20.1310.10">
    <property type="entry name" value="Cullin Repeats"/>
    <property type="match status" value="4"/>
</dbReference>
<keyword evidence="3" id="KW-0832">Ubl conjugation</keyword>
<dbReference type="GO" id="GO:0030674">
    <property type="term" value="F:protein-macromolecule adaptor activity"/>
    <property type="evidence" value="ECO:0007669"/>
    <property type="project" value="EnsemblFungi"/>
</dbReference>
<dbReference type="VEuPathDB" id="FungiDB:PGUG_00569"/>
<evidence type="ECO:0000256" key="4">
    <source>
        <dbReference type="PROSITE-ProRule" id="PRU00330"/>
    </source>
</evidence>
<evidence type="ECO:0000259" key="7">
    <source>
        <dbReference type="PROSITE" id="PS50069"/>
    </source>
</evidence>
<sequence>MSQFPVASDLNATWSFIQPGLEFILGASGDVGVTSKMYMNCYTAIYNYCTNKSRHSAAPSLSSGGAGTNSYSGAEIYLKLDEYLVQFISSLEKSPDETFLEFYVRKWTRFTIGAGYLNNVFDYMNRYWVQKERSDGRRDVFDVSTLALLKWKTHMFNNNKESLISEVLARIERQRNNELVDTSSLSTAIKSLVFLGIDVQDLKKPNLVVYINHFELRFLEETKEYYKKESFQFLQHHNVVDYMRKCETRLAEEISRSNNYLEEHTKKPLLDTLNQALIEDHAEEMYSEFLGLLEQSETDHIQRMYKLLSRVPATLQPLADTLERYIKDEAAKAIDDIKKQNEQQVQDAANATPESGKSKRSSPGATNPRTYVHLLISIYLRFNEVVSVAFSKDPIFIKSLDNACRFFVNKNSIATPALKSNCKTPDLLARYADSYLKGSSKESDTTELNPDILMIIFKFIEDKDAFEEHYRRLLAKRLINSNTKSDELEESIIQRLQEENSLEYTSKMTKMFQDMKASEDLKNLLRAEIVQFDNSVKDFTPLILAQSMWPFTHMEDYKLNLAPELMPSFDKLLALYKEKHSGRQLKWLWNHGKSEVKANLSRKGKPPFLFTVTNVQLMILLAFNKSNTYTFDQLLEIVGVAKHTFEAHLIPFVKYKLLEQSPSGTAEFSKGNTTFTMVEEYKSKKLRVNFVSSIKSEQKQDEVDANKEIDESRKNFLSACIVRIMKARKQIKHNELVNEVATQALTRFRARIIDIKKVIDYLIEKEYLRRLENDMYEYLA</sequence>
<dbReference type="GO" id="GO:0003688">
    <property type="term" value="F:DNA replication origin binding"/>
    <property type="evidence" value="ECO:0007669"/>
    <property type="project" value="EnsemblFungi"/>
</dbReference>
<reference evidence="8 9" key="1">
    <citation type="journal article" date="2009" name="Nature">
        <title>Evolution of pathogenicity and sexual reproduction in eight Candida genomes.</title>
        <authorList>
            <person name="Butler G."/>
            <person name="Rasmussen M.D."/>
            <person name="Lin M.F."/>
            <person name="Santos M.A."/>
            <person name="Sakthikumar S."/>
            <person name="Munro C.A."/>
            <person name="Rheinbay E."/>
            <person name="Grabherr M."/>
            <person name="Forche A."/>
            <person name="Reedy J.L."/>
            <person name="Agrafioti I."/>
            <person name="Arnaud M.B."/>
            <person name="Bates S."/>
            <person name="Brown A.J."/>
            <person name="Brunke S."/>
            <person name="Costanzo M.C."/>
            <person name="Fitzpatrick D.A."/>
            <person name="de Groot P.W."/>
            <person name="Harris D."/>
            <person name="Hoyer L.L."/>
            <person name="Hube B."/>
            <person name="Klis F.M."/>
            <person name="Kodira C."/>
            <person name="Lennard N."/>
            <person name="Logue M.E."/>
            <person name="Martin R."/>
            <person name="Neiman A.M."/>
            <person name="Nikolaou E."/>
            <person name="Quail M.A."/>
            <person name="Quinn J."/>
            <person name="Santos M.C."/>
            <person name="Schmitzberger F.F."/>
            <person name="Sherlock G."/>
            <person name="Shah P."/>
            <person name="Silverstein K.A."/>
            <person name="Skrzypek M.S."/>
            <person name="Soll D."/>
            <person name="Staggs R."/>
            <person name="Stansfield I."/>
            <person name="Stumpf M.P."/>
            <person name="Sudbery P.E."/>
            <person name="Srikantha T."/>
            <person name="Zeng Q."/>
            <person name="Berman J."/>
            <person name="Berriman M."/>
            <person name="Heitman J."/>
            <person name="Gow N.A."/>
            <person name="Lorenz M.C."/>
            <person name="Birren B.W."/>
            <person name="Kellis M."/>
            <person name="Cuomo C.A."/>
        </authorList>
    </citation>
    <scope>NUCLEOTIDE SEQUENCE [LARGE SCALE GENOMIC DNA]</scope>
    <source>
        <strain evidence="9">ATCC 6260 / CBS 566 / DSM 6381 / JCM 1539 / NBRC 10279 / NRRL Y-324</strain>
    </source>
</reference>
<evidence type="ECO:0000256" key="6">
    <source>
        <dbReference type="SAM" id="MobiDB-lite"/>
    </source>
</evidence>
<evidence type="ECO:0000256" key="5">
    <source>
        <dbReference type="RuleBase" id="RU003829"/>
    </source>
</evidence>
<dbReference type="SMART" id="SM00884">
    <property type="entry name" value="Cullin_Nedd8"/>
    <property type="match status" value="1"/>
</dbReference>
<dbReference type="FunFam" id="1.10.10.10:FF:000014">
    <property type="entry name" value="Cullin 1"/>
    <property type="match status" value="1"/>
</dbReference>
<dbReference type="InterPro" id="IPR016159">
    <property type="entry name" value="Cullin_repeat-like_dom_sf"/>
</dbReference>
<organism evidence="8 9">
    <name type="scientific">Meyerozyma guilliermondii (strain ATCC 6260 / CBS 566 / DSM 6381 / JCM 1539 / NBRC 10279 / NRRL Y-324)</name>
    <name type="common">Yeast</name>
    <name type="synonym">Candida guilliermondii</name>
    <dbReference type="NCBI Taxonomy" id="294746"/>
    <lineage>
        <taxon>Eukaryota</taxon>
        <taxon>Fungi</taxon>
        <taxon>Dikarya</taxon>
        <taxon>Ascomycota</taxon>
        <taxon>Saccharomycotina</taxon>
        <taxon>Pichiomycetes</taxon>
        <taxon>Debaryomycetaceae</taxon>
        <taxon>Meyerozyma</taxon>
    </lineage>
</organism>
<dbReference type="GO" id="GO:0043224">
    <property type="term" value="C:nuclear SCF ubiquitin ligase complex"/>
    <property type="evidence" value="ECO:0007669"/>
    <property type="project" value="EnsemblFungi"/>
</dbReference>
<dbReference type="Gene3D" id="3.30.230.130">
    <property type="entry name" value="Cullin, Chain C, Domain 2"/>
    <property type="match status" value="1"/>
</dbReference>
<dbReference type="SUPFAM" id="SSF75632">
    <property type="entry name" value="Cullin homology domain"/>
    <property type="match status" value="1"/>
</dbReference>
<dbReference type="InterPro" id="IPR016158">
    <property type="entry name" value="Cullin_homology"/>
</dbReference>
<keyword evidence="9" id="KW-1185">Reference proteome</keyword>
<gene>
    <name evidence="8" type="ORF">PGUG_00569</name>
</gene>
<dbReference type="AlphaFoldDB" id="A5DBB4"/>
<dbReference type="STRING" id="294746.A5DBB4"/>